<proteinExistence type="predicted"/>
<dbReference type="Gene3D" id="3.40.630.30">
    <property type="match status" value="1"/>
</dbReference>
<dbReference type="EMBL" id="LNQP01000015">
    <property type="protein sequence ID" value="KSU88809.1"/>
    <property type="molecule type" value="Genomic_DNA"/>
</dbReference>
<organism evidence="1 2">
    <name type="scientific">Priestia veravalensis</name>
    <dbReference type="NCBI Taxonomy" id="1414648"/>
    <lineage>
        <taxon>Bacteria</taxon>
        <taxon>Bacillati</taxon>
        <taxon>Bacillota</taxon>
        <taxon>Bacilli</taxon>
        <taxon>Bacillales</taxon>
        <taxon>Bacillaceae</taxon>
        <taxon>Priestia</taxon>
    </lineage>
</organism>
<sequence length="147" mass="16777">MKEQLKLAEVKDCGRIQSFLTKAGISSEGVAESIHHFVIMEDENDELLATVGFEKDGEYGLLRSLVVSPSLMRSDILLLFKSIVQLAKKNDVHQLYLVTNKASSVQFFSMMNFQQISYENLPDGLKYHSYLRNLSSLEQVYVMTYQD</sequence>
<comment type="caution">
    <text evidence="1">The sequence shown here is derived from an EMBL/GenBank/DDBJ whole genome shotgun (WGS) entry which is preliminary data.</text>
</comment>
<evidence type="ECO:0000313" key="2">
    <source>
        <dbReference type="Proteomes" id="UP000053681"/>
    </source>
</evidence>
<keyword evidence="1" id="KW-0808">Transferase</keyword>
<dbReference type="Proteomes" id="UP000053681">
    <property type="component" value="Unassembled WGS sequence"/>
</dbReference>
<evidence type="ECO:0000313" key="1">
    <source>
        <dbReference type="EMBL" id="KSU88809.1"/>
    </source>
</evidence>
<protein>
    <submittedName>
        <fullName evidence="1">Acetyltransferase</fullName>
    </submittedName>
</protein>
<keyword evidence="2" id="KW-1185">Reference proteome</keyword>
<dbReference type="SUPFAM" id="SSF55729">
    <property type="entry name" value="Acyl-CoA N-acyltransferases (Nat)"/>
    <property type="match status" value="1"/>
</dbReference>
<dbReference type="AlphaFoldDB" id="A0A0V8JP27"/>
<reference evidence="1 2" key="1">
    <citation type="submission" date="2015-11" db="EMBL/GenBank/DDBJ databases">
        <title>Bacillus caseinolyticus sp nov.</title>
        <authorList>
            <person name="Dastager S.G."/>
            <person name="Mawlankar R."/>
        </authorList>
    </citation>
    <scope>NUCLEOTIDE SEQUENCE [LARGE SCALE GENOMIC DNA]</scope>
    <source>
        <strain evidence="1 2">SGD-V-76</strain>
    </source>
</reference>
<dbReference type="InterPro" id="IPR016181">
    <property type="entry name" value="Acyl_CoA_acyltransferase"/>
</dbReference>
<gene>
    <name evidence="1" type="ORF">AS180_05735</name>
</gene>
<accession>A0A0V8JP27</accession>
<name>A0A0V8JP27_9BACI</name>
<dbReference type="RefSeq" id="WP_025908744.1">
    <property type="nucleotide sequence ID" value="NZ_KQ758634.1"/>
</dbReference>
<dbReference type="GO" id="GO:0016740">
    <property type="term" value="F:transferase activity"/>
    <property type="evidence" value="ECO:0007669"/>
    <property type="project" value="UniProtKB-KW"/>
</dbReference>